<dbReference type="EMBL" id="LK022848">
    <property type="protein sequence ID" value="CDR09139.1"/>
    <property type="molecule type" value="Genomic_DNA"/>
</dbReference>
<dbReference type="AlphaFoldDB" id="A0A061A187"/>
<reference evidence="1" key="1">
    <citation type="submission" date="2014-05" db="EMBL/GenBank/DDBJ databases">
        <authorList>
            <person name="Horn Fabian"/>
        </authorList>
    </citation>
    <scope>NUCLEOTIDE SEQUENCE</scope>
</reference>
<name>A0A061A187_9ACTN</name>
<organism evidence="1">
    <name type="scientific">Streptomyces iranensis</name>
    <dbReference type="NCBI Taxonomy" id="576784"/>
    <lineage>
        <taxon>Bacteria</taxon>
        <taxon>Bacillati</taxon>
        <taxon>Actinomycetota</taxon>
        <taxon>Actinomycetes</taxon>
        <taxon>Kitasatosporales</taxon>
        <taxon>Streptomycetaceae</taxon>
        <taxon>Streptomyces</taxon>
        <taxon>Streptomyces violaceusniger group</taxon>
    </lineage>
</organism>
<dbReference type="Proteomes" id="UP000756710">
    <property type="component" value="Unassembled WGS sequence"/>
</dbReference>
<evidence type="ECO:0000313" key="3">
    <source>
        <dbReference type="Proteomes" id="UP000756710"/>
    </source>
</evidence>
<dbReference type="EMBL" id="JAGGLR010000038">
    <property type="protein sequence ID" value="MBP2068220.1"/>
    <property type="molecule type" value="Genomic_DNA"/>
</dbReference>
<evidence type="ECO:0000313" key="1">
    <source>
        <dbReference type="EMBL" id="CDR09139.1"/>
    </source>
</evidence>
<sequence>MPTAISPLAQVVAPLPPAASSVHPADALAPCSPVSGSTTASQVVRSVSWPVS</sequence>
<gene>
    <name evidence="2" type="ORF">J2Z30_009289</name>
    <name evidence="1" type="ORF">SIRAN5768</name>
</gene>
<accession>A0A061A187</accession>
<keyword evidence="3" id="KW-1185">Reference proteome</keyword>
<protein>
    <submittedName>
        <fullName evidence="1">Uncharacterized protein</fullName>
    </submittedName>
</protein>
<proteinExistence type="predicted"/>
<reference evidence="2 3" key="2">
    <citation type="submission" date="2021-03" db="EMBL/GenBank/DDBJ databases">
        <title>Genomic Encyclopedia of Type Strains, Phase IV (KMG-IV): sequencing the most valuable type-strain genomes for metagenomic binning, comparative biology and taxonomic classification.</title>
        <authorList>
            <person name="Goeker M."/>
        </authorList>
    </citation>
    <scope>NUCLEOTIDE SEQUENCE [LARGE SCALE GENOMIC DNA]</scope>
    <source>
        <strain evidence="2 3">DSM 41954</strain>
    </source>
</reference>
<dbReference type="HOGENOM" id="CLU_209272_0_0_11"/>
<dbReference type="RefSeq" id="WP_209469127.1">
    <property type="nucleotide sequence ID" value="NZ_BAABDR010000039.1"/>
</dbReference>
<evidence type="ECO:0000313" key="2">
    <source>
        <dbReference type="EMBL" id="MBP2068220.1"/>
    </source>
</evidence>